<gene>
    <name evidence="1" type="ORF">BECKFW1821C_GA0114237_10963</name>
</gene>
<organism evidence="1">
    <name type="scientific">Candidatus Kentrum sp. FW</name>
    <dbReference type="NCBI Taxonomy" id="2126338"/>
    <lineage>
        <taxon>Bacteria</taxon>
        <taxon>Pseudomonadati</taxon>
        <taxon>Pseudomonadota</taxon>
        <taxon>Gammaproteobacteria</taxon>
        <taxon>Candidatus Kentrum</taxon>
    </lineage>
</organism>
<name>A0A450U104_9GAMM</name>
<accession>A0A450U104</accession>
<proteinExistence type="predicted"/>
<protein>
    <submittedName>
        <fullName evidence="1">Uncharacterized protein</fullName>
    </submittedName>
</protein>
<dbReference type="EMBL" id="CAADFE010000096">
    <property type="protein sequence ID" value="VFJ76044.1"/>
    <property type="molecule type" value="Genomic_DNA"/>
</dbReference>
<reference evidence="1" key="1">
    <citation type="submission" date="2019-02" db="EMBL/GenBank/DDBJ databases">
        <authorList>
            <person name="Gruber-Vodicka R. H."/>
            <person name="Seah K. B. B."/>
        </authorList>
    </citation>
    <scope>NUCLEOTIDE SEQUENCE</scope>
    <source>
        <strain evidence="1">BECK_BZ131</strain>
    </source>
</reference>
<dbReference type="AlphaFoldDB" id="A0A450U104"/>
<sequence>MNARFPTTLPAPKRNDKTQTRFIQTILGWLKYAPMLISQTSDTKEIYHVHMQQMIDNMRAPLRELGDALGSQTLAQGIDVLQQAADHIDQDLANLALAQKLFRDDIMQFLLNN</sequence>
<evidence type="ECO:0000313" key="1">
    <source>
        <dbReference type="EMBL" id="VFJ76044.1"/>
    </source>
</evidence>